<dbReference type="Proteomes" id="UP001595884">
    <property type="component" value="Unassembled WGS sequence"/>
</dbReference>
<accession>A0ABV9MTY2</accession>
<evidence type="ECO:0000313" key="1">
    <source>
        <dbReference type="EMBL" id="MFC4718098.1"/>
    </source>
</evidence>
<dbReference type="RefSeq" id="WP_382412623.1">
    <property type="nucleotide sequence ID" value="NZ_JBHSHE010000098.1"/>
</dbReference>
<reference evidence="2" key="1">
    <citation type="journal article" date="2019" name="Int. J. Syst. Evol. Microbiol.">
        <title>The Global Catalogue of Microorganisms (GCM) 10K type strain sequencing project: providing services to taxonomists for standard genome sequencing and annotation.</title>
        <authorList>
            <consortium name="The Broad Institute Genomics Platform"/>
            <consortium name="The Broad Institute Genome Sequencing Center for Infectious Disease"/>
            <person name="Wu L."/>
            <person name="Ma J."/>
        </authorList>
    </citation>
    <scope>NUCLEOTIDE SEQUENCE [LARGE SCALE GENOMIC DNA]</scope>
    <source>
        <strain evidence="2">CGMCC 1.12849</strain>
    </source>
</reference>
<comment type="caution">
    <text evidence="1">The sequence shown here is derived from an EMBL/GenBank/DDBJ whole genome shotgun (WGS) entry which is preliminary data.</text>
</comment>
<protein>
    <submittedName>
        <fullName evidence="1">Uncharacterized protein</fullName>
    </submittedName>
</protein>
<dbReference type="EMBL" id="JBHSHE010000098">
    <property type="protein sequence ID" value="MFC4718098.1"/>
    <property type="molecule type" value="Genomic_DNA"/>
</dbReference>
<feature type="non-terminal residue" evidence="1">
    <location>
        <position position="1"/>
    </location>
</feature>
<keyword evidence="2" id="KW-1185">Reference proteome</keyword>
<name>A0ABV9MTY2_9MICC</name>
<organism evidence="1 2">
    <name type="scientific">Glutamicibacter bergerei</name>
    <dbReference type="NCBI Taxonomy" id="256702"/>
    <lineage>
        <taxon>Bacteria</taxon>
        <taxon>Bacillati</taxon>
        <taxon>Actinomycetota</taxon>
        <taxon>Actinomycetes</taxon>
        <taxon>Micrococcales</taxon>
        <taxon>Micrococcaceae</taxon>
        <taxon>Glutamicibacter</taxon>
    </lineage>
</organism>
<proteinExistence type="predicted"/>
<sequence>GRATDTNMMLDSQDVVGIAAVEGIVEQLSSVFGFQMTTPAQQDALASLLHLPVEESTRTLIHEIGLTEDENGDPDIRKGHPIYRDFREQAATIQVDLPTAEIAAYLSTSPDATANVVDLETEEFEDLDIEEIKDEVPEKELVEEHQ</sequence>
<evidence type="ECO:0000313" key="2">
    <source>
        <dbReference type="Proteomes" id="UP001595884"/>
    </source>
</evidence>
<gene>
    <name evidence="1" type="ORF">ACFO7V_18420</name>
</gene>